<evidence type="ECO:0000256" key="1">
    <source>
        <dbReference type="ARBA" id="ARBA00005695"/>
    </source>
</evidence>
<organism evidence="6">
    <name type="scientific">Caldilineaceae bacterium SB0662_bin_9</name>
    <dbReference type="NCBI Taxonomy" id="2605258"/>
    <lineage>
        <taxon>Bacteria</taxon>
        <taxon>Bacillati</taxon>
        <taxon>Chloroflexota</taxon>
        <taxon>Caldilineae</taxon>
        <taxon>Caldilineales</taxon>
        <taxon>Caldilineaceae</taxon>
    </lineage>
</organism>
<dbReference type="InterPro" id="IPR039424">
    <property type="entry name" value="SBP_5"/>
</dbReference>
<dbReference type="EMBL" id="VXPY01000053">
    <property type="protein sequence ID" value="MYD90261.1"/>
    <property type="molecule type" value="Genomic_DNA"/>
</dbReference>
<keyword evidence="3 4" id="KW-0732">Signal</keyword>
<feature type="chain" id="PRO_5025681737" description="Solute-binding protein family 5 domain-containing protein" evidence="4">
    <location>
        <begin position="36"/>
        <end position="823"/>
    </location>
</feature>
<evidence type="ECO:0000259" key="5">
    <source>
        <dbReference type="Pfam" id="PF00496"/>
    </source>
</evidence>
<evidence type="ECO:0000313" key="6">
    <source>
        <dbReference type="EMBL" id="MYD90261.1"/>
    </source>
</evidence>
<evidence type="ECO:0000256" key="3">
    <source>
        <dbReference type="ARBA" id="ARBA00022729"/>
    </source>
</evidence>
<dbReference type="Pfam" id="PF00496">
    <property type="entry name" value="SBP_bac_5"/>
    <property type="match status" value="1"/>
</dbReference>
<dbReference type="PANTHER" id="PTHR30290">
    <property type="entry name" value="PERIPLASMIC BINDING COMPONENT OF ABC TRANSPORTER"/>
    <property type="match status" value="1"/>
</dbReference>
<dbReference type="SUPFAM" id="SSF53850">
    <property type="entry name" value="Periplasmic binding protein-like II"/>
    <property type="match status" value="1"/>
</dbReference>
<feature type="signal peptide" evidence="4">
    <location>
        <begin position="1"/>
        <end position="35"/>
    </location>
</feature>
<name>A0A6B1DSQ4_9CHLR</name>
<dbReference type="GO" id="GO:1904680">
    <property type="term" value="F:peptide transmembrane transporter activity"/>
    <property type="evidence" value="ECO:0007669"/>
    <property type="project" value="TreeGrafter"/>
</dbReference>
<sequence>MPAMRLTHRRPTKSRIGFVFLLTVCLLLWAVPSLAADSGQAAGDDTVDEGYAAPHDLTGPAVETLRFRAFDVDRAPLDLQAGEMDLYYYNLKISAARELEEEQIQLFEAPATTISLILNPAPAAEGALNPFSLPEVRRAVQRLVDREFVAREIYQGQAVPMLTNISPTDFDYLTIFRQVNEAGLDHDPESARAEIAAAMTEAGAELKDDIWYFADRPIVLKFIIRVEDERRDVGNLIQTALTGAGFQISPSYQPFAPAIQTVYTSNPTDFRWHLYTEGWGRGAPQRYDYSGINAYYAPWQGNMPGWREVGYWQYEHEELDTLGRRLFQGDFADREARDELYKRMTELGLEESVRVWIATILNSYPVQADVTGITQDIAAGPRGLWSLRTAYKEGSDELTVGHLWVWTERSTWNPVGGIGDVYTSDIWRQLQDPAMWNHPFSGKPQAFRLDFEIETAGPDGTLEVPTDAMHWDASRQAWVTVPEDTTAVSRIEYDYSRYFQSAFHHGRPISMADVVYSLHQGIDISLNPQKALIETVIATTARPYLETIKGYRVLDENRIETYVDFWHFEEDYIAGYGIPSSVGTPWELLAALDTLVFEQRRGAYTDTTAARFKVPWISLVLDRDARLVRRVLLDMKRKQTVPESVFELPGKDEPLVDAESALAGYDALLDWFGEKGHLVIGNGPFSLERYDPGAQYAELKAYRAEDYPFTPADLYIGLPEFVRITDIDADDLVFGDDYTISLELEGPGQLAVEYVLKDASSGKVLLSGQAEELADGSFAIALTADETDALDADLFKLILAAWSDDLARVTERTLEIEADVGFG</sequence>
<evidence type="ECO:0000256" key="2">
    <source>
        <dbReference type="ARBA" id="ARBA00022448"/>
    </source>
</evidence>
<dbReference type="GO" id="GO:0015833">
    <property type="term" value="P:peptide transport"/>
    <property type="evidence" value="ECO:0007669"/>
    <property type="project" value="TreeGrafter"/>
</dbReference>
<keyword evidence="2" id="KW-0813">Transport</keyword>
<evidence type="ECO:0000256" key="4">
    <source>
        <dbReference type="SAM" id="SignalP"/>
    </source>
</evidence>
<feature type="domain" description="Solute-binding protein family 5" evidence="5">
    <location>
        <begin position="59"/>
        <end position="290"/>
    </location>
</feature>
<dbReference type="InterPro" id="IPR000914">
    <property type="entry name" value="SBP_5_dom"/>
</dbReference>
<comment type="caution">
    <text evidence="6">The sequence shown here is derived from an EMBL/GenBank/DDBJ whole genome shotgun (WGS) entry which is preliminary data.</text>
</comment>
<protein>
    <recommendedName>
        <fullName evidence="5">Solute-binding protein family 5 domain-containing protein</fullName>
    </recommendedName>
</protein>
<gene>
    <name evidence="6" type="ORF">F4Y08_07970</name>
</gene>
<comment type="similarity">
    <text evidence="1">Belongs to the bacterial solute-binding protein 5 family.</text>
</comment>
<reference evidence="6" key="1">
    <citation type="submission" date="2019-09" db="EMBL/GenBank/DDBJ databases">
        <title>Characterisation of the sponge microbiome using genome-centric metagenomics.</title>
        <authorList>
            <person name="Engelberts J.P."/>
            <person name="Robbins S.J."/>
            <person name="De Goeij J.M."/>
            <person name="Aranda M."/>
            <person name="Bell S.C."/>
            <person name="Webster N.S."/>
        </authorList>
    </citation>
    <scope>NUCLEOTIDE SEQUENCE</scope>
    <source>
        <strain evidence="6">SB0662_bin_9</strain>
    </source>
</reference>
<proteinExistence type="inferred from homology"/>
<dbReference type="PANTHER" id="PTHR30290:SF9">
    <property type="entry name" value="OLIGOPEPTIDE-BINDING PROTEIN APPA"/>
    <property type="match status" value="1"/>
</dbReference>
<accession>A0A6B1DSQ4</accession>
<dbReference type="Gene3D" id="3.40.190.10">
    <property type="entry name" value="Periplasmic binding protein-like II"/>
    <property type="match status" value="1"/>
</dbReference>
<dbReference type="AlphaFoldDB" id="A0A6B1DSQ4"/>
<dbReference type="Gene3D" id="3.10.105.10">
    <property type="entry name" value="Dipeptide-binding Protein, Domain 3"/>
    <property type="match status" value="1"/>
</dbReference>